<evidence type="ECO:0000313" key="1">
    <source>
        <dbReference type="EMBL" id="CCD49931.1"/>
    </source>
</evidence>
<organism evidence="1 2">
    <name type="scientific">Botryotinia fuckeliana (strain T4)</name>
    <name type="common">Noble rot fungus</name>
    <name type="synonym">Botrytis cinerea</name>
    <dbReference type="NCBI Taxonomy" id="999810"/>
    <lineage>
        <taxon>Eukaryota</taxon>
        <taxon>Fungi</taxon>
        <taxon>Dikarya</taxon>
        <taxon>Ascomycota</taxon>
        <taxon>Pezizomycotina</taxon>
        <taxon>Leotiomycetes</taxon>
        <taxon>Helotiales</taxon>
        <taxon>Sclerotiniaceae</taxon>
        <taxon>Botrytis</taxon>
    </lineage>
</organism>
<sequence length="36" mass="3939">MPAAYSVESLTLLGNVLEISPSHLIDAEVDLLRRSQ</sequence>
<protein>
    <submittedName>
        <fullName evidence="1">Uncharacterized protein</fullName>
    </submittedName>
</protein>
<dbReference type="Proteomes" id="UP000008177">
    <property type="component" value="Unplaced contigs"/>
</dbReference>
<accession>G2YDT3</accession>
<dbReference type="InParanoid" id="G2YDT3"/>
<gene>
    <name evidence="1" type="ORF">BofuT4_uP096390.1</name>
</gene>
<dbReference type="EMBL" id="FQ790321">
    <property type="protein sequence ID" value="CCD49931.1"/>
    <property type="molecule type" value="Genomic_DNA"/>
</dbReference>
<dbReference type="HOGENOM" id="CLU_3359569_0_0_1"/>
<name>G2YDT3_BOTF4</name>
<evidence type="ECO:0000313" key="2">
    <source>
        <dbReference type="Proteomes" id="UP000008177"/>
    </source>
</evidence>
<reference evidence="2" key="1">
    <citation type="journal article" date="2011" name="PLoS Genet.">
        <title>Genomic analysis of the necrotrophic fungal pathogens Sclerotinia sclerotiorum and Botrytis cinerea.</title>
        <authorList>
            <person name="Amselem J."/>
            <person name="Cuomo C.A."/>
            <person name="van Kan J.A."/>
            <person name="Viaud M."/>
            <person name="Benito E.P."/>
            <person name="Couloux A."/>
            <person name="Coutinho P.M."/>
            <person name="de Vries R.P."/>
            <person name="Dyer P.S."/>
            <person name="Fillinger S."/>
            <person name="Fournier E."/>
            <person name="Gout L."/>
            <person name="Hahn M."/>
            <person name="Kohn L."/>
            <person name="Lapalu N."/>
            <person name="Plummer K.M."/>
            <person name="Pradier J.M."/>
            <person name="Quevillon E."/>
            <person name="Sharon A."/>
            <person name="Simon A."/>
            <person name="ten Have A."/>
            <person name="Tudzynski B."/>
            <person name="Tudzynski P."/>
            <person name="Wincker P."/>
            <person name="Andrew M."/>
            <person name="Anthouard V."/>
            <person name="Beever R.E."/>
            <person name="Beffa R."/>
            <person name="Benoit I."/>
            <person name="Bouzid O."/>
            <person name="Brault B."/>
            <person name="Chen Z."/>
            <person name="Choquer M."/>
            <person name="Collemare J."/>
            <person name="Cotton P."/>
            <person name="Danchin E.G."/>
            <person name="Da Silva C."/>
            <person name="Gautier A."/>
            <person name="Giraud C."/>
            <person name="Giraud T."/>
            <person name="Gonzalez C."/>
            <person name="Grossetete S."/>
            <person name="Guldener U."/>
            <person name="Henrissat B."/>
            <person name="Howlett B.J."/>
            <person name="Kodira C."/>
            <person name="Kretschmer M."/>
            <person name="Lappartient A."/>
            <person name="Leroch M."/>
            <person name="Levis C."/>
            <person name="Mauceli E."/>
            <person name="Neuveglise C."/>
            <person name="Oeser B."/>
            <person name="Pearson M."/>
            <person name="Poulain J."/>
            <person name="Poussereau N."/>
            <person name="Quesneville H."/>
            <person name="Rascle C."/>
            <person name="Schumacher J."/>
            <person name="Segurens B."/>
            <person name="Sexton A."/>
            <person name="Silva E."/>
            <person name="Sirven C."/>
            <person name="Soanes D.M."/>
            <person name="Talbot N.J."/>
            <person name="Templeton M."/>
            <person name="Yandava C."/>
            <person name="Yarden O."/>
            <person name="Zeng Q."/>
            <person name="Rollins J.A."/>
            <person name="Lebrun M.H."/>
            <person name="Dickman M."/>
        </authorList>
    </citation>
    <scope>NUCLEOTIDE SEQUENCE [LARGE SCALE GENOMIC DNA]</scope>
    <source>
        <strain evidence="2">T4</strain>
    </source>
</reference>
<dbReference type="AlphaFoldDB" id="G2YDT3"/>
<proteinExistence type="predicted"/>